<dbReference type="GO" id="GO:0008081">
    <property type="term" value="F:phosphoric diester hydrolase activity"/>
    <property type="evidence" value="ECO:0007669"/>
    <property type="project" value="TreeGrafter"/>
</dbReference>
<comment type="similarity">
    <text evidence="2 9">Belongs to the DNA repair enzymes AP/ExoA family.</text>
</comment>
<dbReference type="InterPro" id="IPR036691">
    <property type="entry name" value="Endo/exonu/phosph_ase_sf"/>
</dbReference>
<evidence type="ECO:0000256" key="5">
    <source>
        <dbReference type="ARBA" id="ARBA00022842"/>
    </source>
</evidence>
<keyword evidence="3 7" id="KW-0479">Metal-binding</keyword>
<evidence type="ECO:0000256" key="6">
    <source>
        <dbReference type="PIRSR" id="PIRSR604808-1"/>
    </source>
</evidence>
<organism evidence="11">
    <name type="scientific">Tetraselmis chuii</name>
    <dbReference type="NCBI Taxonomy" id="63592"/>
    <lineage>
        <taxon>Eukaryota</taxon>
        <taxon>Viridiplantae</taxon>
        <taxon>Chlorophyta</taxon>
        <taxon>core chlorophytes</taxon>
        <taxon>Chlorodendrophyceae</taxon>
        <taxon>Chlorodendrales</taxon>
        <taxon>Chlorodendraceae</taxon>
        <taxon>Tetraselmis</taxon>
    </lineage>
</organism>
<reference evidence="11" key="1">
    <citation type="submission" date="2021-01" db="EMBL/GenBank/DDBJ databases">
        <authorList>
            <person name="Corre E."/>
            <person name="Pelletier E."/>
            <person name="Niang G."/>
            <person name="Scheremetjew M."/>
            <person name="Finn R."/>
            <person name="Kale V."/>
            <person name="Holt S."/>
            <person name="Cochrane G."/>
            <person name="Meng A."/>
            <person name="Brown T."/>
            <person name="Cohen L."/>
        </authorList>
    </citation>
    <scope>NUCLEOTIDE SEQUENCE</scope>
    <source>
        <strain evidence="11">PLY429</strain>
    </source>
</reference>
<feature type="site" description="Important for catalytic activity" evidence="8">
    <location>
        <position position="138"/>
    </location>
</feature>
<dbReference type="Pfam" id="PF03372">
    <property type="entry name" value="Exo_endo_phos"/>
    <property type="match status" value="1"/>
</dbReference>
<evidence type="ECO:0000256" key="7">
    <source>
        <dbReference type="PIRSR" id="PIRSR604808-2"/>
    </source>
</evidence>
<feature type="active site" evidence="6">
    <location>
        <position position="24"/>
    </location>
</feature>
<dbReference type="GO" id="GO:0003906">
    <property type="term" value="F:DNA-(apurinic or apyrimidinic site) endonuclease activity"/>
    <property type="evidence" value="ECO:0007669"/>
    <property type="project" value="TreeGrafter"/>
</dbReference>
<dbReference type="GO" id="GO:0008311">
    <property type="term" value="F:double-stranded DNA 3'-5' DNA exonuclease activity"/>
    <property type="evidence" value="ECO:0007669"/>
    <property type="project" value="TreeGrafter"/>
</dbReference>
<feature type="active site" description="Proton donor/acceptor" evidence="6">
    <location>
        <position position="64"/>
    </location>
</feature>
<comment type="cofactor">
    <cofactor evidence="1">
        <name>Mn(2+)</name>
        <dbReference type="ChEBI" id="CHEBI:29035"/>
    </cofactor>
</comment>
<dbReference type="InterPro" id="IPR020848">
    <property type="entry name" value="AP_endonuclease_F1_CS"/>
</dbReference>
<feature type="active site" description="Proton acceptor" evidence="6">
    <location>
        <position position="172"/>
    </location>
</feature>
<feature type="site" description="Transition state stabilizer" evidence="8">
    <location>
        <position position="66"/>
    </location>
</feature>
<feature type="domain" description="Endonuclease/exonuclease/phosphatase" evidence="10">
    <location>
        <begin position="16"/>
        <end position="155"/>
    </location>
</feature>
<keyword evidence="7" id="KW-0464">Manganese</keyword>
<dbReference type="GO" id="GO:0005634">
    <property type="term" value="C:nucleus"/>
    <property type="evidence" value="ECO:0007669"/>
    <property type="project" value="TreeGrafter"/>
</dbReference>
<sequence length="183" mass="20225">MEAHKGEGRIITVEYERFFVVGSYVPNSGMKLERLAYRTEQWDEDLRTYLAALATRKPTMLLGDLNVAHLDIDIYNVQSKHVAKSAGTTPQERASFGELLGRGWVDGFRHLHPSATGCYTYWSVRAGNRATNRGLRLDYCVLSDGLTKTAGEGLRLHDCWILDKATVGASDHCPVGVALAGLV</sequence>
<proteinExistence type="inferred from homology"/>
<keyword evidence="9" id="KW-0234">DNA repair</keyword>
<comment type="cofactor">
    <cofactor evidence="7 9">
        <name>Mg(2+)</name>
        <dbReference type="ChEBI" id="CHEBI:18420"/>
    </cofactor>
    <cofactor evidence="7 9">
        <name>Mn(2+)</name>
        <dbReference type="ChEBI" id="CHEBI:29035"/>
    </cofactor>
    <text evidence="7 9">Probably binds two magnesium or manganese ions per subunit.</text>
</comment>
<dbReference type="AlphaFoldDB" id="A0A7S1WYZ2"/>
<dbReference type="PROSITE" id="PS51435">
    <property type="entry name" value="AP_NUCLEASE_F1_4"/>
    <property type="match status" value="1"/>
</dbReference>
<dbReference type="PANTHER" id="PTHR22748:SF6">
    <property type="entry name" value="DNA-(APURINIC OR APYRIMIDINIC SITE) ENDONUCLEASE"/>
    <property type="match status" value="1"/>
</dbReference>
<feature type="binding site" evidence="7">
    <location>
        <position position="172"/>
    </location>
    <ligand>
        <name>Mg(2+)</name>
        <dbReference type="ChEBI" id="CHEBI:18420"/>
        <label>1</label>
    </ligand>
</feature>
<dbReference type="PANTHER" id="PTHR22748">
    <property type="entry name" value="AP ENDONUCLEASE"/>
    <property type="match status" value="1"/>
</dbReference>
<gene>
    <name evidence="11" type="ORF">TCHU04912_LOCUS742</name>
</gene>
<dbReference type="Gene3D" id="3.60.10.10">
    <property type="entry name" value="Endonuclease/exonuclease/phosphatase"/>
    <property type="match status" value="1"/>
</dbReference>
<dbReference type="GO" id="GO:0046872">
    <property type="term" value="F:metal ion binding"/>
    <property type="evidence" value="ECO:0007669"/>
    <property type="project" value="UniProtKB-KW"/>
</dbReference>
<protein>
    <recommendedName>
        <fullName evidence="10">Endonuclease/exonuclease/phosphatase domain-containing protein</fullName>
    </recommendedName>
</protein>
<dbReference type="InterPro" id="IPR004808">
    <property type="entry name" value="AP_endonuc_1"/>
</dbReference>
<feature type="binding site" evidence="7">
    <location>
        <position position="66"/>
    </location>
    <ligand>
        <name>Mg(2+)</name>
        <dbReference type="ChEBI" id="CHEBI:18420"/>
        <label>1</label>
    </ligand>
</feature>
<dbReference type="NCBIfam" id="TIGR00633">
    <property type="entry name" value="xth"/>
    <property type="match status" value="1"/>
</dbReference>
<dbReference type="InterPro" id="IPR005135">
    <property type="entry name" value="Endo/exonuclease/phosphatase"/>
</dbReference>
<evidence type="ECO:0000256" key="2">
    <source>
        <dbReference type="ARBA" id="ARBA00007092"/>
    </source>
</evidence>
<dbReference type="CDD" id="cd09087">
    <property type="entry name" value="Ape1-like_AP-endo"/>
    <property type="match status" value="1"/>
</dbReference>
<evidence type="ECO:0000256" key="8">
    <source>
        <dbReference type="PIRSR" id="PIRSR604808-3"/>
    </source>
</evidence>
<feature type="site" description="Interaction with DNA substrate" evidence="8">
    <location>
        <position position="172"/>
    </location>
</feature>
<dbReference type="EMBL" id="HBGG01001341">
    <property type="protein sequence ID" value="CAD9198509.1"/>
    <property type="molecule type" value="Transcribed_RNA"/>
</dbReference>
<evidence type="ECO:0000313" key="11">
    <source>
        <dbReference type="EMBL" id="CAD9198509.1"/>
    </source>
</evidence>
<dbReference type="PROSITE" id="PS00728">
    <property type="entry name" value="AP_NUCLEASE_F1_3"/>
    <property type="match status" value="1"/>
</dbReference>
<dbReference type="GO" id="GO:0003677">
    <property type="term" value="F:DNA binding"/>
    <property type="evidence" value="ECO:0007669"/>
    <property type="project" value="InterPro"/>
</dbReference>
<evidence type="ECO:0000259" key="10">
    <source>
        <dbReference type="Pfam" id="PF03372"/>
    </source>
</evidence>
<dbReference type="GO" id="GO:0006284">
    <property type="term" value="P:base-excision repair"/>
    <property type="evidence" value="ECO:0007669"/>
    <property type="project" value="TreeGrafter"/>
</dbReference>
<accession>A0A7S1WYZ2</accession>
<keyword evidence="5 7" id="KW-0460">Magnesium</keyword>
<evidence type="ECO:0000256" key="9">
    <source>
        <dbReference type="RuleBase" id="RU362131"/>
    </source>
</evidence>
<feature type="binding site" evidence="7">
    <location>
        <position position="171"/>
    </location>
    <ligand>
        <name>Mg(2+)</name>
        <dbReference type="ChEBI" id="CHEBI:18420"/>
        <label>1</label>
    </ligand>
</feature>
<keyword evidence="9" id="KW-0227">DNA damage</keyword>
<keyword evidence="4" id="KW-0378">Hydrolase</keyword>
<dbReference type="SUPFAM" id="SSF56219">
    <property type="entry name" value="DNase I-like"/>
    <property type="match status" value="1"/>
</dbReference>
<evidence type="ECO:0000256" key="3">
    <source>
        <dbReference type="ARBA" id="ARBA00022723"/>
    </source>
</evidence>
<evidence type="ECO:0000256" key="1">
    <source>
        <dbReference type="ARBA" id="ARBA00001936"/>
    </source>
</evidence>
<evidence type="ECO:0000256" key="4">
    <source>
        <dbReference type="ARBA" id="ARBA00022801"/>
    </source>
</evidence>
<feature type="binding site" evidence="7">
    <location>
        <position position="64"/>
    </location>
    <ligand>
        <name>Mg(2+)</name>
        <dbReference type="ChEBI" id="CHEBI:18420"/>
        <label>1</label>
    </ligand>
</feature>
<name>A0A7S1WYZ2_9CHLO</name>